<feature type="site" description="Essential for prephenate dehydratase activity" evidence="19">
    <location>
        <position position="274"/>
    </location>
</feature>
<dbReference type="InterPro" id="IPR036979">
    <property type="entry name" value="CM_dom_sf"/>
</dbReference>
<protein>
    <recommendedName>
        <fullName evidence="8">Bifunctional chorismate mutase/prephenate dehydratase</fullName>
        <ecNumber evidence="7">4.2.1.51</ecNumber>
        <ecNumber evidence="6">5.4.99.5</ecNumber>
    </recommendedName>
    <alternativeName>
        <fullName evidence="17">Chorismate mutase-prephenate dehydratase</fullName>
    </alternativeName>
    <alternativeName>
        <fullName evidence="16">p-protein</fullName>
    </alternativeName>
</protein>
<comment type="pathway">
    <text evidence="4">Amino-acid biosynthesis; L-phenylalanine biosynthesis; phenylpyruvate from prephenate: step 1/1.</text>
</comment>
<evidence type="ECO:0000256" key="1">
    <source>
        <dbReference type="ARBA" id="ARBA00000824"/>
    </source>
</evidence>
<evidence type="ECO:0000256" key="15">
    <source>
        <dbReference type="ARBA" id="ARBA00023268"/>
    </source>
</evidence>
<evidence type="ECO:0000256" key="2">
    <source>
        <dbReference type="ARBA" id="ARBA00002364"/>
    </source>
</evidence>
<dbReference type="InterPro" id="IPR001086">
    <property type="entry name" value="Preph_deHydtase"/>
</dbReference>
<evidence type="ECO:0000256" key="16">
    <source>
        <dbReference type="ARBA" id="ARBA00031175"/>
    </source>
</evidence>
<evidence type="ECO:0000259" key="22">
    <source>
        <dbReference type="PROSITE" id="PS51671"/>
    </source>
</evidence>
<dbReference type="GO" id="GO:0046417">
    <property type="term" value="P:chorismate metabolic process"/>
    <property type="evidence" value="ECO:0007669"/>
    <property type="project" value="InterPro"/>
</dbReference>
<dbReference type="InterPro" id="IPR008242">
    <property type="entry name" value="Chor_mutase/pphenate_deHydtase"/>
</dbReference>
<dbReference type="InterPro" id="IPR010957">
    <property type="entry name" value="G/b/e-P-prot_chorismate_mutase"/>
</dbReference>
<evidence type="ECO:0000256" key="19">
    <source>
        <dbReference type="PIRSR" id="PIRSR001500-2"/>
    </source>
</evidence>
<comment type="catalytic activity">
    <reaction evidence="18">
        <text>prephenate + H(+) = 3-phenylpyruvate + CO2 + H2O</text>
        <dbReference type="Rhea" id="RHEA:21648"/>
        <dbReference type="ChEBI" id="CHEBI:15377"/>
        <dbReference type="ChEBI" id="CHEBI:15378"/>
        <dbReference type="ChEBI" id="CHEBI:16526"/>
        <dbReference type="ChEBI" id="CHEBI:18005"/>
        <dbReference type="ChEBI" id="CHEBI:29934"/>
        <dbReference type="EC" id="4.2.1.51"/>
    </reaction>
</comment>
<dbReference type="AlphaFoldDB" id="A0A2V1K293"/>
<dbReference type="EC" id="5.4.99.5" evidence="6"/>
<keyword evidence="15" id="KW-0511">Multifunctional enzyme</keyword>
<comment type="caution">
    <text evidence="23">The sequence shown here is derived from an EMBL/GenBank/DDBJ whole genome shotgun (WGS) entry which is preliminary data.</text>
</comment>
<evidence type="ECO:0000256" key="9">
    <source>
        <dbReference type="ARBA" id="ARBA00022490"/>
    </source>
</evidence>
<feature type="domain" description="ACT" evidence="22">
    <location>
        <begin position="293"/>
        <end position="370"/>
    </location>
</feature>
<dbReference type="InterPro" id="IPR045865">
    <property type="entry name" value="ACT-like_dom_sf"/>
</dbReference>
<dbReference type="InterPro" id="IPR002912">
    <property type="entry name" value="ACT_dom"/>
</dbReference>
<dbReference type="SUPFAM" id="SSF53850">
    <property type="entry name" value="Periplasmic binding protein-like II"/>
    <property type="match status" value="1"/>
</dbReference>
<keyword evidence="9" id="KW-0963">Cytoplasm</keyword>
<dbReference type="GO" id="GO:0005737">
    <property type="term" value="C:cytoplasm"/>
    <property type="evidence" value="ECO:0007669"/>
    <property type="project" value="UniProtKB-SubCell"/>
</dbReference>
<dbReference type="InterPro" id="IPR002701">
    <property type="entry name" value="CM_II_prokaryot"/>
</dbReference>
<dbReference type="PANTHER" id="PTHR21022">
    <property type="entry name" value="PREPHENATE DEHYDRATASE P PROTEIN"/>
    <property type="match status" value="1"/>
</dbReference>
<keyword evidence="13" id="KW-0413">Isomerase</keyword>
<dbReference type="Gene3D" id="1.20.59.10">
    <property type="entry name" value="Chorismate mutase"/>
    <property type="match status" value="1"/>
</dbReference>
<evidence type="ECO:0000256" key="3">
    <source>
        <dbReference type="ARBA" id="ARBA00004496"/>
    </source>
</evidence>
<keyword evidence="14" id="KW-0456">Lyase</keyword>
<dbReference type="Pfam" id="PF01842">
    <property type="entry name" value="ACT"/>
    <property type="match status" value="1"/>
</dbReference>
<dbReference type="SUPFAM" id="SSF48600">
    <property type="entry name" value="Chorismate mutase II"/>
    <property type="match status" value="1"/>
</dbReference>
<evidence type="ECO:0000256" key="12">
    <source>
        <dbReference type="ARBA" id="ARBA00023222"/>
    </source>
</evidence>
<keyword evidence="10" id="KW-0028">Amino-acid biosynthesis</keyword>
<evidence type="ECO:0000256" key="14">
    <source>
        <dbReference type="ARBA" id="ARBA00023239"/>
    </source>
</evidence>
<dbReference type="EC" id="4.2.1.51" evidence="7"/>
<name>A0A2V1K293_9BURK</name>
<evidence type="ECO:0000256" key="8">
    <source>
        <dbReference type="ARBA" id="ARBA00014401"/>
    </source>
</evidence>
<dbReference type="UniPathway" id="UPA00120">
    <property type="reaction ID" value="UER00203"/>
</dbReference>
<keyword evidence="12" id="KW-0584">Phenylalanine biosynthesis</keyword>
<evidence type="ECO:0000313" key="24">
    <source>
        <dbReference type="Proteomes" id="UP000245212"/>
    </source>
</evidence>
<feature type="domain" description="Prephenate dehydratase" evidence="21">
    <location>
        <begin position="106"/>
        <end position="281"/>
    </location>
</feature>
<dbReference type="FunFam" id="3.40.190.10:FF:000029">
    <property type="entry name" value="Chorismate mutase/Prephenate dehydratase"/>
    <property type="match status" value="1"/>
</dbReference>
<dbReference type="CDD" id="cd04905">
    <property type="entry name" value="ACT_CM-PDT"/>
    <property type="match status" value="1"/>
</dbReference>
<dbReference type="CDD" id="cd13630">
    <property type="entry name" value="PBP2_PDT_1"/>
    <property type="match status" value="1"/>
</dbReference>
<accession>A0A2V1K293</accession>
<dbReference type="PIRSF" id="PIRSF001500">
    <property type="entry name" value="Chor_mut_pdt_Ppr"/>
    <property type="match status" value="1"/>
</dbReference>
<dbReference type="PANTHER" id="PTHR21022:SF19">
    <property type="entry name" value="PREPHENATE DEHYDRATASE-RELATED"/>
    <property type="match status" value="1"/>
</dbReference>
<evidence type="ECO:0000313" key="23">
    <source>
        <dbReference type="EMBL" id="PWF23031.1"/>
    </source>
</evidence>
<dbReference type="InterPro" id="IPR018528">
    <property type="entry name" value="Preph_deHydtase_CS"/>
</dbReference>
<dbReference type="Proteomes" id="UP000245212">
    <property type="component" value="Unassembled WGS sequence"/>
</dbReference>
<dbReference type="Pfam" id="PF01817">
    <property type="entry name" value="CM_2"/>
    <property type="match status" value="1"/>
</dbReference>
<dbReference type="EMBL" id="QETA01000003">
    <property type="protein sequence ID" value="PWF23031.1"/>
    <property type="molecule type" value="Genomic_DNA"/>
</dbReference>
<reference evidence="24" key="1">
    <citation type="submission" date="2018-05" db="EMBL/GenBank/DDBJ databases">
        <authorList>
            <person name="Li Y."/>
        </authorList>
    </citation>
    <scope>NUCLEOTIDE SEQUENCE [LARGE SCALE GENOMIC DNA]</scope>
    <source>
        <strain evidence="24">3d-2-2</strain>
    </source>
</reference>
<sequence length="371" mass="40100">MAEHDEAPEAGQPTDLQQALQPLRERIDSIDAQILTLLSQRAAAAMDVGVAKHRFNANDAVLRPEREAQIIRRLQADNPGPFPDKAVAAVWTEIISACRGLERGLVVAYLGPHGSFSEQAALDHFGRAVQCLPCSSFDEVFRVVEAGEANVGMVPVENSTEGAVNRTLDLFLTSPLRILGERSLEIRHCLMTASGSMDGVTRVMAHPQALAQCQGWLARNYPLLARDAAASNAEAARIAARDPSVAAIAGEAAALAWNLHLVASGIQDDPQNRTRFFAIGNMDTLPSGKDKTSLILALPNRAGAVYDMLAPLAAHGVSMTRFESRPARTGQWEYFFYVDIEGHRDDAAVSQAIEALRERAAFIKILGSYPA</sequence>
<evidence type="ECO:0000256" key="18">
    <source>
        <dbReference type="ARBA" id="ARBA00047848"/>
    </source>
</evidence>
<evidence type="ECO:0000256" key="7">
    <source>
        <dbReference type="ARBA" id="ARBA00013147"/>
    </source>
</evidence>
<dbReference type="GO" id="GO:0009094">
    <property type="term" value="P:L-phenylalanine biosynthetic process"/>
    <property type="evidence" value="ECO:0007669"/>
    <property type="project" value="UniProtKB-UniPathway"/>
</dbReference>
<dbReference type="UniPathway" id="UPA00121">
    <property type="reaction ID" value="UER00345"/>
</dbReference>
<dbReference type="SMART" id="SM00830">
    <property type="entry name" value="CM_2"/>
    <property type="match status" value="1"/>
</dbReference>
<dbReference type="PROSITE" id="PS00858">
    <property type="entry name" value="PREPHENATE_DEHYDR_2"/>
    <property type="match status" value="1"/>
</dbReference>
<evidence type="ECO:0000256" key="13">
    <source>
        <dbReference type="ARBA" id="ARBA00023235"/>
    </source>
</evidence>
<dbReference type="InterPro" id="IPR036263">
    <property type="entry name" value="Chorismate_II_sf"/>
</dbReference>
<comment type="subcellular location">
    <subcellularLocation>
        <location evidence="3">Cytoplasm</location>
    </subcellularLocation>
</comment>
<proteinExistence type="predicted"/>
<evidence type="ECO:0000256" key="5">
    <source>
        <dbReference type="ARBA" id="ARBA00004817"/>
    </source>
</evidence>
<evidence type="ECO:0000256" key="11">
    <source>
        <dbReference type="ARBA" id="ARBA00023141"/>
    </source>
</evidence>
<evidence type="ECO:0000259" key="21">
    <source>
        <dbReference type="PROSITE" id="PS51171"/>
    </source>
</evidence>
<dbReference type="Gene3D" id="3.40.190.10">
    <property type="entry name" value="Periplasmic binding protein-like II"/>
    <property type="match status" value="2"/>
</dbReference>
<dbReference type="Pfam" id="PF00800">
    <property type="entry name" value="PDT"/>
    <property type="match status" value="1"/>
</dbReference>
<keyword evidence="11" id="KW-0057">Aromatic amino acid biosynthesis</keyword>
<dbReference type="GO" id="GO:0004106">
    <property type="term" value="F:chorismate mutase activity"/>
    <property type="evidence" value="ECO:0007669"/>
    <property type="project" value="UniProtKB-EC"/>
</dbReference>
<evidence type="ECO:0000259" key="20">
    <source>
        <dbReference type="PROSITE" id="PS51168"/>
    </source>
</evidence>
<dbReference type="PROSITE" id="PS51171">
    <property type="entry name" value="PREPHENATE_DEHYDR_3"/>
    <property type="match status" value="1"/>
</dbReference>
<dbReference type="NCBIfam" id="TIGR01807">
    <property type="entry name" value="CM_P2"/>
    <property type="match status" value="1"/>
</dbReference>
<dbReference type="NCBIfam" id="NF008865">
    <property type="entry name" value="PRK11898.1"/>
    <property type="match status" value="1"/>
</dbReference>
<keyword evidence="24" id="KW-1185">Reference proteome</keyword>
<dbReference type="Gene3D" id="3.30.70.260">
    <property type="match status" value="1"/>
</dbReference>
<dbReference type="PROSITE" id="PS51671">
    <property type="entry name" value="ACT"/>
    <property type="match status" value="1"/>
</dbReference>
<evidence type="ECO:0000256" key="10">
    <source>
        <dbReference type="ARBA" id="ARBA00022605"/>
    </source>
</evidence>
<evidence type="ECO:0000256" key="4">
    <source>
        <dbReference type="ARBA" id="ARBA00004741"/>
    </source>
</evidence>
<dbReference type="GO" id="GO:0004664">
    <property type="term" value="F:prephenate dehydratase activity"/>
    <property type="evidence" value="ECO:0007669"/>
    <property type="project" value="UniProtKB-EC"/>
</dbReference>
<dbReference type="SUPFAM" id="SSF55021">
    <property type="entry name" value="ACT-like"/>
    <property type="match status" value="1"/>
</dbReference>
<gene>
    <name evidence="23" type="ORF">DD235_08485</name>
</gene>
<dbReference type="FunFam" id="3.30.70.260:FF:000012">
    <property type="entry name" value="Prephenate dehydratase"/>
    <property type="match status" value="1"/>
</dbReference>
<evidence type="ECO:0000256" key="6">
    <source>
        <dbReference type="ARBA" id="ARBA00012404"/>
    </source>
</evidence>
<dbReference type="PROSITE" id="PS51168">
    <property type="entry name" value="CHORISMATE_MUT_2"/>
    <property type="match status" value="1"/>
</dbReference>
<organism evidence="23 24">
    <name type="scientific">Corticimicrobacter populi</name>
    <dbReference type="NCBI Taxonomy" id="2175229"/>
    <lineage>
        <taxon>Bacteria</taxon>
        <taxon>Pseudomonadati</taxon>
        <taxon>Pseudomonadota</taxon>
        <taxon>Betaproteobacteria</taxon>
        <taxon>Burkholderiales</taxon>
        <taxon>Alcaligenaceae</taxon>
        <taxon>Corticimicrobacter</taxon>
    </lineage>
</organism>
<dbReference type="RefSeq" id="WP_109061646.1">
    <property type="nucleotide sequence ID" value="NZ_QETA01000003.1"/>
</dbReference>
<comment type="pathway">
    <text evidence="5">Metabolic intermediate biosynthesis; prephenate biosynthesis; prephenate from chorismate: step 1/1.</text>
</comment>
<evidence type="ECO:0000256" key="17">
    <source>
        <dbReference type="ARBA" id="ARBA00031520"/>
    </source>
</evidence>
<feature type="domain" description="Chorismate mutase" evidence="20">
    <location>
        <begin position="14"/>
        <end position="106"/>
    </location>
</feature>
<comment type="function">
    <text evidence="2">Catalyzes the Claisen rearrangement of chorismate to prephenate and the decarboxylation/dehydration of prephenate to phenylpyruvate.</text>
</comment>
<comment type="catalytic activity">
    <reaction evidence="1">
        <text>chorismate = prephenate</text>
        <dbReference type="Rhea" id="RHEA:13897"/>
        <dbReference type="ChEBI" id="CHEBI:29748"/>
        <dbReference type="ChEBI" id="CHEBI:29934"/>
        <dbReference type="EC" id="5.4.99.5"/>
    </reaction>
</comment>